<feature type="transmembrane region" description="Helical" evidence="8">
    <location>
        <begin position="165"/>
        <end position="189"/>
    </location>
</feature>
<evidence type="ECO:0000256" key="7">
    <source>
        <dbReference type="ARBA" id="ARBA00023136"/>
    </source>
</evidence>
<dbReference type="GO" id="GO:0005886">
    <property type="term" value="C:plasma membrane"/>
    <property type="evidence" value="ECO:0007669"/>
    <property type="project" value="UniProtKB-SubCell"/>
</dbReference>
<comment type="pathway">
    <text evidence="8">Quinol/quinone metabolism; menaquinone biosynthesis; menaquinol from 1,4-dihydroxy-2-naphthoate: step 1/2.</text>
</comment>
<dbReference type="GO" id="GO:0042371">
    <property type="term" value="P:vitamin K biosynthetic process"/>
    <property type="evidence" value="ECO:0007669"/>
    <property type="project" value="TreeGrafter"/>
</dbReference>
<dbReference type="PANTHER" id="PTHR13929">
    <property type="entry name" value="1,4-DIHYDROXY-2-NAPHTHOATE OCTAPRENYLTRANSFERASE"/>
    <property type="match status" value="1"/>
</dbReference>
<evidence type="ECO:0000256" key="5">
    <source>
        <dbReference type="ARBA" id="ARBA00022692"/>
    </source>
</evidence>
<dbReference type="NCBIfam" id="TIGR00751">
    <property type="entry name" value="menA"/>
    <property type="match status" value="1"/>
</dbReference>
<comment type="similarity">
    <text evidence="8">Belongs to the MenA family. Type 1 subfamily.</text>
</comment>
<dbReference type="NCBIfam" id="NF004751">
    <property type="entry name" value="PRK06080.1-3"/>
    <property type="match status" value="1"/>
</dbReference>
<dbReference type="EC" id="2.5.1.74" evidence="8 9"/>
<feature type="transmembrane region" description="Helical" evidence="8">
    <location>
        <begin position="244"/>
        <end position="263"/>
    </location>
</feature>
<dbReference type="Proteomes" id="UP000275356">
    <property type="component" value="Unassembled WGS sequence"/>
</dbReference>
<feature type="transmembrane region" description="Helical" evidence="8">
    <location>
        <begin position="284"/>
        <end position="301"/>
    </location>
</feature>
<dbReference type="Pfam" id="PF01040">
    <property type="entry name" value="UbiA"/>
    <property type="match status" value="1"/>
</dbReference>
<feature type="transmembrane region" description="Helical" evidence="8">
    <location>
        <begin position="218"/>
        <end position="238"/>
    </location>
</feature>
<evidence type="ECO:0000256" key="2">
    <source>
        <dbReference type="ARBA" id="ARBA00022428"/>
    </source>
</evidence>
<evidence type="ECO:0000256" key="6">
    <source>
        <dbReference type="ARBA" id="ARBA00022989"/>
    </source>
</evidence>
<gene>
    <name evidence="8" type="primary">menA</name>
    <name evidence="10" type="ORF">EDD28_0662</name>
</gene>
<comment type="function">
    <text evidence="8">Conversion of 1,4-dihydroxy-2-naphthoate (DHNA) to demethylmenaquinone (DMK).</text>
</comment>
<dbReference type="EMBL" id="RKHQ01000001">
    <property type="protein sequence ID" value="ROR96088.1"/>
    <property type="molecule type" value="Genomic_DNA"/>
</dbReference>
<comment type="subcellular location">
    <subcellularLocation>
        <location evidence="8">Cell membrane</location>
        <topology evidence="8">Multi-pass membrane protein</topology>
    </subcellularLocation>
    <subcellularLocation>
        <location evidence="1">Membrane</location>
        <topology evidence="1">Multi-pass membrane protein</topology>
    </subcellularLocation>
</comment>
<keyword evidence="7 8" id="KW-0472">Membrane</keyword>
<evidence type="ECO:0000313" key="10">
    <source>
        <dbReference type="EMBL" id="ROR96088.1"/>
    </source>
</evidence>
<dbReference type="RefSeq" id="WP_123738315.1">
    <property type="nucleotide sequence ID" value="NZ_CALFQU010000012.1"/>
</dbReference>
<keyword evidence="11" id="KW-1185">Reference proteome</keyword>
<dbReference type="AlphaFoldDB" id="A0A3N2D8Y6"/>
<comment type="caution">
    <text evidence="10">The sequence shown here is derived from an EMBL/GenBank/DDBJ whole genome shotgun (WGS) entry which is preliminary data.</text>
</comment>
<evidence type="ECO:0000256" key="9">
    <source>
        <dbReference type="NCBIfam" id="TIGR00751"/>
    </source>
</evidence>
<protein>
    <recommendedName>
        <fullName evidence="8 9">1,4-dihydroxy-2-naphthoate octaprenyltransferase</fullName>
        <shortName evidence="8">DHNA-octaprenyltransferase</shortName>
        <ecNumber evidence="8 9">2.5.1.74</ecNumber>
    </recommendedName>
</protein>
<evidence type="ECO:0000256" key="1">
    <source>
        <dbReference type="ARBA" id="ARBA00004141"/>
    </source>
</evidence>
<feature type="transmembrane region" description="Helical" evidence="8">
    <location>
        <begin position="89"/>
        <end position="108"/>
    </location>
</feature>
<keyword evidence="2 8" id="KW-0474">Menaquinone biosynthesis</keyword>
<dbReference type="Gene3D" id="1.10.357.140">
    <property type="entry name" value="UbiA prenyltransferase"/>
    <property type="match status" value="1"/>
</dbReference>
<feature type="transmembrane region" description="Helical" evidence="8">
    <location>
        <begin position="114"/>
        <end position="131"/>
    </location>
</feature>
<dbReference type="OrthoDB" id="9767568at2"/>
<dbReference type="GO" id="GO:0009234">
    <property type="term" value="P:menaquinone biosynthetic process"/>
    <property type="evidence" value="ECO:0007669"/>
    <property type="project" value="UniProtKB-UniRule"/>
</dbReference>
<comment type="catalytic activity">
    <reaction evidence="8">
        <text>an all-trans-polyprenyl diphosphate + 1,4-dihydroxy-2-naphthoate + H(+) = a 2-demethylmenaquinol + CO2 + diphosphate</text>
        <dbReference type="Rhea" id="RHEA:26478"/>
        <dbReference type="Rhea" id="RHEA-COMP:9563"/>
        <dbReference type="Rhea" id="RHEA-COMP:9564"/>
        <dbReference type="ChEBI" id="CHEBI:11173"/>
        <dbReference type="ChEBI" id="CHEBI:15378"/>
        <dbReference type="ChEBI" id="CHEBI:16526"/>
        <dbReference type="ChEBI" id="CHEBI:33019"/>
        <dbReference type="ChEBI" id="CHEBI:55437"/>
        <dbReference type="ChEBI" id="CHEBI:58914"/>
        <dbReference type="EC" id="2.5.1.74"/>
    </reaction>
</comment>
<keyword evidence="3 8" id="KW-1003">Cell membrane</keyword>
<dbReference type="PANTHER" id="PTHR13929:SF0">
    <property type="entry name" value="UBIA PRENYLTRANSFERASE DOMAIN-CONTAINING PROTEIN 1"/>
    <property type="match status" value="1"/>
</dbReference>
<evidence type="ECO:0000256" key="3">
    <source>
        <dbReference type="ARBA" id="ARBA00022475"/>
    </source>
</evidence>
<keyword evidence="6 8" id="KW-1133">Transmembrane helix</keyword>
<reference evidence="10 11" key="1">
    <citation type="submission" date="2018-11" db="EMBL/GenBank/DDBJ databases">
        <title>Sequencing the genomes of 1000 actinobacteria strains.</title>
        <authorList>
            <person name="Klenk H.-P."/>
        </authorList>
    </citation>
    <scope>NUCLEOTIDE SEQUENCE [LARGE SCALE GENOMIC DNA]</scope>
    <source>
        <strain evidence="10 11">DSM 13521</strain>
    </source>
</reference>
<keyword evidence="5 8" id="KW-0812">Transmembrane</keyword>
<dbReference type="PIRSF" id="PIRSF005355">
    <property type="entry name" value="UBIAD1"/>
    <property type="match status" value="1"/>
</dbReference>
<organism evidence="10 11">
    <name type="scientific">Salana multivorans</name>
    <dbReference type="NCBI Taxonomy" id="120377"/>
    <lineage>
        <taxon>Bacteria</taxon>
        <taxon>Bacillati</taxon>
        <taxon>Actinomycetota</taxon>
        <taxon>Actinomycetes</taxon>
        <taxon>Micrococcales</taxon>
        <taxon>Beutenbergiaceae</taxon>
        <taxon>Salana</taxon>
    </lineage>
</organism>
<evidence type="ECO:0000313" key="11">
    <source>
        <dbReference type="Proteomes" id="UP000275356"/>
    </source>
</evidence>
<keyword evidence="4 8" id="KW-0808">Transferase</keyword>
<name>A0A3N2D8Y6_9MICO</name>
<dbReference type="CDD" id="cd13962">
    <property type="entry name" value="PT_UbiA_UBIAD1"/>
    <property type="match status" value="1"/>
</dbReference>
<dbReference type="InterPro" id="IPR044878">
    <property type="entry name" value="UbiA_sf"/>
</dbReference>
<dbReference type="UniPathway" id="UPA00079">
    <property type="reaction ID" value="UER00168"/>
</dbReference>
<feature type="transmembrane region" description="Helical" evidence="8">
    <location>
        <begin position="38"/>
        <end position="58"/>
    </location>
</feature>
<accession>A0A3N2D8Y6</accession>
<sequence length="309" mass="31279">MATLGEWAAGARPRTLPAAVAPVLAGTGAAAGMGSFRWLPALLCALLALTLQIAVNYANDYSDGVRGTDDERRVGPMRLVGSGAATPRAVKLAALATGVVAAALGVLLCWVTGFWWLLGVGALALLATWGYTGGKRPYGYLGLGEVMVFVFFGLVATLGTTYAQAGALTGGAVCAAVAMGSLACALLMVNNLRDVATDTVAGKHTLAVRLGETRARTVFAGMVLTPFACALAAVLLALPAPGMPLALAPLLVLTLAPVALQLARIVRAGLSGPGLVSILRDVGRLELMVGLAFAFALWWGGPDGGLVGG</sequence>
<dbReference type="InterPro" id="IPR000537">
    <property type="entry name" value="UbiA_prenyltransferase"/>
</dbReference>
<dbReference type="InterPro" id="IPR026046">
    <property type="entry name" value="UBIAD1"/>
</dbReference>
<evidence type="ECO:0000256" key="8">
    <source>
        <dbReference type="HAMAP-Rule" id="MF_01937"/>
    </source>
</evidence>
<feature type="transmembrane region" description="Helical" evidence="8">
    <location>
        <begin position="138"/>
        <end position="159"/>
    </location>
</feature>
<dbReference type="GO" id="GO:0046428">
    <property type="term" value="F:1,4-dihydroxy-2-naphthoate polyprenyltransferase activity"/>
    <property type="evidence" value="ECO:0007669"/>
    <property type="project" value="UniProtKB-UniRule"/>
</dbReference>
<evidence type="ECO:0000256" key="4">
    <source>
        <dbReference type="ARBA" id="ARBA00022679"/>
    </source>
</evidence>
<proteinExistence type="inferred from homology"/>
<dbReference type="InterPro" id="IPR004657">
    <property type="entry name" value="MenA"/>
</dbReference>
<dbReference type="HAMAP" id="MF_01937">
    <property type="entry name" value="MenA_1"/>
    <property type="match status" value="1"/>
</dbReference>